<organism evidence="2 3">
    <name type="scientific">Coccomyxa subellipsoidea (strain C-169)</name>
    <name type="common">Green microalga</name>
    <dbReference type="NCBI Taxonomy" id="574566"/>
    <lineage>
        <taxon>Eukaryota</taxon>
        <taxon>Viridiplantae</taxon>
        <taxon>Chlorophyta</taxon>
        <taxon>core chlorophytes</taxon>
        <taxon>Trebouxiophyceae</taxon>
        <taxon>Trebouxiophyceae incertae sedis</taxon>
        <taxon>Coccomyxaceae</taxon>
        <taxon>Coccomyxa</taxon>
        <taxon>Coccomyxa subellipsoidea</taxon>
    </lineage>
</organism>
<keyword evidence="3" id="KW-1185">Reference proteome</keyword>
<protein>
    <submittedName>
        <fullName evidence="2">Uncharacterized protein</fullName>
    </submittedName>
</protein>
<proteinExistence type="predicted"/>
<gene>
    <name evidence="2" type="ORF">COCSUDRAFT_62731</name>
</gene>
<dbReference type="Proteomes" id="UP000007264">
    <property type="component" value="Unassembled WGS sequence"/>
</dbReference>
<reference evidence="2 3" key="1">
    <citation type="journal article" date="2012" name="Genome Biol.">
        <title>The genome of the polar eukaryotic microalga coccomyxa subellipsoidea reveals traits of cold adaptation.</title>
        <authorList>
            <person name="Blanc G."/>
            <person name="Agarkova I."/>
            <person name="Grimwood J."/>
            <person name="Kuo A."/>
            <person name="Brueggeman A."/>
            <person name="Dunigan D."/>
            <person name="Gurnon J."/>
            <person name="Ladunga I."/>
            <person name="Lindquist E."/>
            <person name="Lucas S."/>
            <person name="Pangilinan J."/>
            <person name="Proschold T."/>
            <person name="Salamov A."/>
            <person name="Schmutz J."/>
            <person name="Weeks D."/>
            <person name="Yamada T."/>
            <person name="Claverie J.M."/>
            <person name="Grigoriev I."/>
            <person name="Van Etten J."/>
            <person name="Lomsadze A."/>
            <person name="Borodovsky M."/>
        </authorList>
    </citation>
    <scope>NUCLEOTIDE SEQUENCE [LARGE SCALE GENOMIC DNA]</scope>
    <source>
        <strain evidence="2 3">C-169</strain>
    </source>
</reference>
<evidence type="ECO:0000313" key="2">
    <source>
        <dbReference type="EMBL" id="EIE24223.1"/>
    </source>
</evidence>
<evidence type="ECO:0000313" key="3">
    <source>
        <dbReference type="Proteomes" id="UP000007264"/>
    </source>
</evidence>
<dbReference type="KEGG" id="csl:COCSUDRAFT_62731"/>
<comment type="caution">
    <text evidence="2">The sequence shown here is derived from an EMBL/GenBank/DDBJ whole genome shotgun (WGS) entry which is preliminary data.</text>
</comment>
<dbReference type="GeneID" id="17042221"/>
<sequence length="97" mass="10328">MARPALDKKTGKKQQQAALGKDKKKNQVAEGEATAQEPVVSQAADPAESGLGAASEVTGTQQLEQQQQQQQWCVVTPAKEDTSVCSREASCEQTQAE</sequence>
<dbReference type="RefSeq" id="XP_005648767.1">
    <property type="nucleotide sequence ID" value="XM_005648710.1"/>
</dbReference>
<feature type="region of interest" description="Disordered" evidence="1">
    <location>
        <begin position="1"/>
        <end position="62"/>
    </location>
</feature>
<dbReference type="EMBL" id="AGSI01000006">
    <property type="protein sequence ID" value="EIE24223.1"/>
    <property type="molecule type" value="Genomic_DNA"/>
</dbReference>
<accession>I0Z0Q4</accession>
<name>I0Z0Q4_COCSC</name>
<dbReference type="AlphaFoldDB" id="I0Z0Q4"/>
<evidence type="ECO:0000256" key="1">
    <source>
        <dbReference type="SAM" id="MobiDB-lite"/>
    </source>
</evidence>